<evidence type="ECO:0000256" key="4">
    <source>
        <dbReference type="SAM" id="Phobius"/>
    </source>
</evidence>
<name>A0A8S4PXJ9_OWEFU</name>
<feature type="transmembrane region" description="Helical" evidence="4">
    <location>
        <begin position="460"/>
        <end position="483"/>
    </location>
</feature>
<feature type="transmembrane region" description="Helical" evidence="4">
    <location>
        <begin position="431"/>
        <end position="454"/>
    </location>
</feature>
<sequence length="493" mass="54497">MHTNNMSKMDSSSYTKISEKVDFYNTKIKEGEEDEDGESAKKNTALCNKRQYYRIAKTVVIVLTWIVNGMLQGIRWPTMPDLRSRLGVNYEELSRALIGREVGWAMGSLIAGITYDKFQSTWDLQLAVGFFIEALAVGIKPWCNGLVLLGLSYWVEGVSHGLYGLVGNAMMIALWGKHTPSPMHSMHFGWRVGTFVAPLLAYPFLSGRIEVPMLINSTANLGTINSTYTMPTNGTGSILTESEIIYPYLITTAFGILASLAYLCFYLAPRPDGIKYTNTAKSQEMKKFLSPASCAGGNMSFGVLMMVFLTWYYFYCDALGAIFVNFHTAVATESLNMTEQEAALVNSASIGTGIGANFLIIILAKFIPMPLLIFTELHGILVVSIIAVFLLLKDVTGFWILSCTFRVFITALWAGGMAWSEKYIEITGAAIMLWDIGAGIGGVVFTYLGGYLLTSHGAMGIIWMDLSGAIFMCLLFYVTQFTMSRHGHKNRKN</sequence>
<evidence type="ECO:0000256" key="1">
    <source>
        <dbReference type="ARBA" id="ARBA00022692"/>
    </source>
</evidence>
<dbReference type="PANTHER" id="PTHR23121">
    <property type="entry name" value="SODIUM-DEPENDENT GLUCOSE TRANSPORTER 1"/>
    <property type="match status" value="1"/>
</dbReference>
<dbReference type="OrthoDB" id="9626824at2759"/>
<feature type="transmembrane region" description="Helical" evidence="4">
    <location>
        <begin position="288"/>
        <end position="314"/>
    </location>
</feature>
<dbReference type="AlphaFoldDB" id="A0A8S4PXJ9"/>
<dbReference type="PANTHER" id="PTHR23121:SF9">
    <property type="entry name" value="SODIUM-DEPENDENT GLUCOSE TRANSPORTER 1"/>
    <property type="match status" value="1"/>
</dbReference>
<reference evidence="5" key="1">
    <citation type="submission" date="2022-03" db="EMBL/GenBank/DDBJ databases">
        <authorList>
            <person name="Martin C."/>
        </authorList>
    </citation>
    <scope>NUCLEOTIDE SEQUENCE</scope>
</reference>
<feature type="transmembrane region" description="Helical" evidence="4">
    <location>
        <begin position="160"/>
        <end position="176"/>
    </location>
</feature>
<keyword evidence="1 4" id="KW-0812">Transmembrane</keyword>
<accession>A0A8S4PXJ9</accession>
<dbReference type="SUPFAM" id="SSF103473">
    <property type="entry name" value="MFS general substrate transporter"/>
    <property type="match status" value="1"/>
</dbReference>
<keyword evidence="6" id="KW-1185">Reference proteome</keyword>
<evidence type="ECO:0000313" key="5">
    <source>
        <dbReference type="EMBL" id="CAH1798354.1"/>
    </source>
</evidence>
<organism evidence="5 6">
    <name type="scientific">Owenia fusiformis</name>
    <name type="common">Polychaete worm</name>
    <dbReference type="NCBI Taxonomy" id="6347"/>
    <lineage>
        <taxon>Eukaryota</taxon>
        <taxon>Metazoa</taxon>
        <taxon>Spiralia</taxon>
        <taxon>Lophotrochozoa</taxon>
        <taxon>Annelida</taxon>
        <taxon>Polychaeta</taxon>
        <taxon>Sedentaria</taxon>
        <taxon>Canalipalpata</taxon>
        <taxon>Sabellida</taxon>
        <taxon>Oweniida</taxon>
        <taxon>Oweniidae</taxon>
        <taxon>Owenia</taxon>
    </lineage>
</organism>
<dbReference type="InterPro" id="IPR036259">
    <property type="entry name" value="MFS_trans_sf"/>
</dbReference>
<protein>
    <submittedName>
        <fullName evidence="5">Uncharacterized protein</fullName>
    </submittedName>
</protein>
<comment type="caution">
    <text evidence="5">The sequence shown here is derived from an EMBL/GenBank/DDBJ whole genome shotgun (WGS) entry which is preliminary data.</text>
</comment>
<evidence type="ECO:0000313" key="6">
    <source>
        <dbReference type="Proteomes" id="UP000749559"/>
    </source>
</evidence>
<dbReference type="EMBL" id="CAIIXF020000011">
    <property type="protein sequence ID" value="CAH1798354.1"/>
    <property type="molecule type" value="Genomic_DNA"/>
</dbReference>
<proteinExistence type="predicted"/>
<evidence type="ECO:0000256" key="2">
    <source>
        <dbReference type="ARBA" id="ARBA00022989"/>
    </source>
</evidence>
<gene>
    <name evidence="5" type="ORF">OFUS_LOCUS22506</name>
</gene>
<evidence type="ECO:0000256" key="3">
    <source>
        <dbReference type="ARBA" id="ARBA00023136"/>
    </source>
</evidence>
<dbReference type="Gene3D" id="1.20.1250.20">
    <property type="entry name" value="MFS general substrate transporter like domains"/>
    <property type="match status" value="1"/>
</dbReference>
<dbReference type="Proteomes" id="UP000749559">
    <property type="component" value="Unassembled WGS sequence"/>
</dbReference>
<keyword evidence="3 4" id="KW-0472">Membrane</keyword>
<feature type="transmembrane region" description="Helical" evidence="4">
    <location>
        <begin position="371"/>
        <end position="392"/>
    </location>
</feature>
<feature type="transmembrane region" description="Helical" evidence="4">
    <location>
        <begin position="188"/>
        <end position="205"/>
    </location>
</feature>
<keyword evidence="2 4" id="KW-1133">Transmembrane helix</keyword>
<feature type="transmembrane region" description="Helical" evidence="4">
    <location>
        <begin position="343"/>
        <end position="364"/>
    </location>
</feature>
<feature type="transmembrane region" description="Helical" evidence="4">
    <location>
        <begin position="58"/>
        <end position="77"/>
    </location>
</feature>
<feature type="transmembrane region" description="Helical" evidence="4">
    <location>
        <begin position="245"/>
        <end position="268"/>
    </location>
</feature>
<feature type="transmembrane region" description="Helical" evidence="4">
    <location>
        <begin position="398"/>
        <end position="419"/>
    </location>
</feature>